<feature type="compositionally biased region" description="Polar residues" evidence="1">
    <location>
        <begin position="183"/>
        <end position="205"/>
    </location>
</feature>
<feature type="compositionally biased region" description="Basic residues" evidence="1">
    <location>
        <begin position="250"/>
        <end position="260"/>
    </location>
</feature>
<dbReference type="Gene3D" id="3.30.70.270">
    <property type="match status" value="1"/>
</dbReference>
<organism evidence="3 4">
    <name type="scientific">Paramuricea clavata</name>
    <name type="common">Red gorgonian</name>
    <name type="synonym">Violescent sea-whip</name>
    <dbReference type="NCBI Taxonomy" id="317549"/>
    <lineage>
        <taxon>Eukaryota</taxon>
        <taxon>Metazoa</taxon>
        <taxon>Cnidaria</taxon>
        <taxon>Anthozoa</taxon>
        <taxon>Octocorallia</taxon>
        <taxon>Malacalcyonacea</taxon>
        <taxon>Plexauridae</taxon>
        <taxon>Paramuricea</taxon>
    </lineage>
</organism>
<evidence type="ECO:0000259" key="2">
    <source>
        <dbReference type="Pfam" id="PF17919"/>
    </source>
</evidence>
<evidence type="ECO:0000256" key="1">
    <source>
        <dbReference type="SAM" id="MobiDB-lite"/>
    </source>
</evidence>
<dbReference type="OrthoDB" id="5807442at2759"/>
<feature type="compositionally biased region" description="Low complexity" evidence="1">
    <location>
        <begin position="217"/>
        <end position="232"/>
    </location>
</feature>
<reference evidence="3" key="1">
    <citation type="submission" date="2020-04" db="EMBL/GenBank/DDBJ databases">
        <authorList>
            <person name="Alioto T."/>
            <person name="Alioto T."/>
            <person name="Gomez Garrido J."/>
        </authorList>
    </citation>
    <scope>NUCLEOTIDE SEQUENCE</scope>
    <source>
        <strain evidence="3">A484AB</strain>
    </source>
</reference>
<accession>A0A7D9L141</accession>
<keyword evidence="4" id="KW-1185">Reference proteome</keyword>
<dbReference type="PANTHER" id="PTHR37984:SF11">
    <property type="entry name" value="INTEGRASE CATALYTIC DOMAIN-CONTAINING PROTEIN"/>
    <property type="match status" value="1"/>
</dbReference>
<dbReference type="CDD" id="cd09274">
    <property type="entry name" value="RNase_HI_RT_Ty3"/>
    <property type="match status" value="1"/>
</dbReference>
<dbReference type="InterPro" id="IPR043128">
    <property type="entry name" value="Rev_trsase/Diguanyl_cyclase"/>
</dbReference>
<feature type="domain" description="Reverse transcriptase/retrotransposon-derived protein RNase H-like" evidence="2">
    <location>
        <begin position="68"/>
        <end position="168"/>
    </location>
</feature>
<gene>
    <name evidence="3" type="ORF">PACLA_8A031903</name>
</gene>
<dbReference type="InterPro" id="IPR041577">
    <property type="entry name" value="RT_RNaseH_2"/>
</dbReference>
<dbReference type="InterPro" id="IPR050951">
    <property type="entry name" value="Retrovirus_Pol_polyprotein"/>
</dbReference>
<dbReference type="Proteomes" id="UP001152795">
    <property type="component" value="Unassembled WGS sequence"/>
</dbReference>
<protein>
    <recommendedName>
        <fullName evidence="2">Reverse transcriptase/retrotransposon-derived protein RNase H-like domain-containing protein</fullName>
    </recommendedName>
</protein>
<dbReference type="Gene3D" id="3.10.20.370">
    <property type="match status" value="1"/>
</dbReference>
<comment type="caution">
    <text evidence="3">The sequence shown here is derived from an EMBL/GenBank/DDBJ whole genome shotgun (WGS) entry which is preliminary data.</text>
</comment>
<dbReference type="Pfam" id="PF17919">
    <property type="entry name" value="RT_RNaseH_2"/>
    <property type="match status" value="1"/>
</dbReference>
<dbReference type="FunFam" id="3.30.70.270:FF:000063">
    <property type="entry name" value="Zinc knuckle domaincontaining protein"/>
    <property type="match status" value="1"/>
</dbReference>
<name>A0A7D9L141_PARCT</name>
<dbReference type="InterPro" id="IPR043502">
    <property type="entry name" value="DNA/RNA_pol_sf"/>
</dbReference>
<evidence type="ECO:0000313" key="4">
    <source>
        <dbReference type="Proteomes" id="UP001152795"/>
    </source>
</evidence>
<feature type="region of interest" description="Disordered" evidence="1">
    <location>
        <begin position="183"/>
        <end position="285"/>
    </location>
</feature>
<dbReference type="PANTHER" id="PTHR37984">
    <property type="entry name" value="PROTEIN CBG26694"/>
    <property type="match status" value="1"/>
</dbReference>
<dbReference type="SUPFAM" id="SSF56672">
    <property type="entry name" value="DNA/RNA polymerases"/>
    <property type="match status" value="1"/>
</dbReference>
<dbReference type="FunFam" id="3.10.20.370:FF:000001">
    <property type="entry name" value="Retrovirus-related Pol polyprotein from transposon 17.6-like protein"/>
    <property type="match status" value="1"/>
</dbReference>
<sequence>MAMQLSSKGIQPSQQKVDAVKYFKTLNNESEVKSFLGLINSLARFTPNLASEAEPLRRLTRLGNKWIWGPDQQKSFHSLKNSISRASCLVFFDKDRKTELRVDASPVGLGAILCQIQGDGTSRPVAYASRSLSDVERSYSQIEREALAVKFGCLKFDHYLSGDPDFTIITDHKPLLGLYKPPTSSTHRALGTAHSTSQFSTSLRTGSKERRRCIFKTTDSTPSSSSRQSQRTCGYQNDQCHHHSVTATSLHHRTSKRSHSKGRDASNSPQVSPVRHLEQRPGSLF</sequence>
<dbReference type="AlphaFoldDB" id="A0A7D9L141"/>
<dbReference type="EMBL" id="CACRXK020012326">
    <property type="protein sequence ID" value="CAB4023116.1"/>
    <property type="molecule type" value="Genomic_DNA"/>
</dbReference>
<evidence type="ECO:0000313" key="3">
    <source>
        <dbReference type="EMBL" id="CAB4023116.1"/>
    </source>
</evidence>
<proteinExistence type="predicted"/>